<dbReference type="Proteomes" id="UP000284605">
    <property type="component" value="Unassembled WGS sequence"/>
</dbReference>
<keyword evidence="2 3" id="KW-0732">Signal</keyword>
<dbReference type="Pfam" id="PF21142">
    <property type="entry name" value="A2M_bMG2"/>
    <property type="match status" value="1"/>
</dbReference>
<dbReference type="Gene3D" id="2.60.40.1930">
    <property type="match status" value="1"/>
</dbReference>
<dbReference type="PANTHER" id="PTHR40094:SF1">
    <property type="entry name" value="UBIQUITIN DOMAIN-CONTAINING PROTEIN"/>
    <property type="match status" value="1"/>
</dbReference>
<protein>
    <submittedName>
        <fullName evidence="6">Alpha-2-macroglobulin family protein</fullName>
    </submittedName>
</protein>
<dbReference type="SUPFAM" id="SSF48452">
    <property type="entry name" value="TPR-like"/>
    <property type="match status" value="1"/>
</dbReference>
<dbReference type="Pfam" id="PF01835">
    <property type="entry name" value="MG2"/>
    <property type="match status" value="1"/>
</dbReference>
<dbReference type="GO" id="GO:0004866">
    <property type="term" value="F:endopeptidase inhibitor activity"/>
    <property type="evidence" value="ECO:0007669"/>
    <property type="project" value="InterPro"/>
</dbReference>
<name>A0A418WGM8_9PROT</name>
<dbReference type="SMART" id="SM00028">
    <property type="entry name" value="TPR"/>
    <property type="match status" value="4"/>
</dbReference>
<gene>
    <name evidence="6" type="ORF">D3874_20875</name>
</gene>
<feature type="chain" id="PRO_5019465313" evidence="3">
    <location>
        <begin position="29"/>
        <end position="1730"/>
    </location>
</feature>
<dbReference type="SUPFAM" id="SSF48239">
    <property type="entry name" value="Terpenoid cyclases/Protein prenyltransferases"/>
    <property type="match status" value="1"/>
</dbReference>
<proteinExistence type="inferred from homology"/>
<reference evidence="6 7" key="1">
    <citation type="submission" date="2018-09" db="EMBL/GenBank/DDBJ databases">
        <authorList>
            <person name="Zhu H."/>
        </authorList>
    </citation>
    <scope>NUCLEOTIDE SEQUENCE [LARGE SCALE GENOMIC DNA]</scope>
    <source>
        <strain evidence="6 7">K1W22B-8</strain>
    </source>
</reference>
<feature type="signal peptide" evidence="3">
    <location>
        <begin position="1"/>
        <end position="28"/>
    </location>
</feature>
<dbReference type="InterPro" id="IPR026284">
    <property type="entry name" value="A2MG_proteobact"/>
</dbReference>
<dbReference type="InterPro" id="IPR041246">
    <property type="entry name" value="Bact_MG10"/>
</dbReference>
<dbReference type="PIRSF" id="PIRSF038980">
    <property type="entry name" value="A2M_bac"/>
    <property type="match status" value="1"/>
</dbReference>
<dbReference type="OrthoDB" id="9767116at2"/>
<dbReference type="InterPro" id="IPR051802">
    <property type="entry name" value="YfhM-like"/>
</dbReference>
<dbReference type="Pfam" id="PF07678">
    <property type="entry name" value="TED_complement"/>
    <property type="match status" value="1"/>
</dbReference>
<feature type="domain" description="Alpha-2-macroglobulin bait region" evidence="4">
    <location>
        <begin position="862"/>
        <end position="1006"/>
    </location>
</feature>
<dbReference type="RefSeq" id="WP_119780386.1">
    <property type="nucleotide sequence ID" value="NZ_QYUK01000011.1"/>
</dbReference>
<evidence type="ECO:0000313" key="7">
    <source>
        <dbReference type="Proteomes" id="UP000284605"/>
    </source>
</evidence>
<dbReference type="InterPro" id="IPR047565">
    <property type="entry name" value="Alpha-macroglob_thiol-ester_cl"/>
</dbReference>
<dbReference type="InterPro" id="IPR041203">
    <property type="entry name" value="Bact_A2M_MG5"/>
</dbReference>
<dbReference type="SMART" id="SM01419">
    <property type="entry name" value="Thiol-ester_cl"/>
    <property type="match status" value="1"/>
</dbReference>
<dbReference type="SMART" id="SM01360">
    <property type="entry name" value="A2M"/>
    <property type="match status" value="1"/>
</dbReference>
<dbReference type="InterPro" id="IPR002890">
    <property type="entry name" value="MG2"/>
</dbReference>
<dbReference type="InterPro" id="IPR011626">
    <property type="entry name" value="Alpha-macroglobulin_TED"/>
</dbReference>
<dbReference type="CDD" id="cd02891">
    <property type="entry name" value="A2M_like"/>
    <property type="match status" value="1"/>
</dbReference>
<evidence type="ECO:0000256" key="1">
    <source>
        <dbReference type="ARBA" id="ARBA00010556"/>
    </source>
</evidence>
<dbReference type="Pfam" id="PF11974">
    <property type="entry name" value="bMG3"/>
    <property type="match status" value="1"/>
</dbReference>
<dbReference type="PANTHER" id="PTHR40094">
    <property type="entry name" value="ALPHA-2-MACROGLOBULIN HOMOLOG"/>
    <property type="match status" value="1"/>
</dbReference>
<dbReference type="EMBL" id="QYUK01000011">
    <property type="protein sequence ID" value="RJF89128.1"/>
    <property type="molecule type" value="Genomic_DNA"/>
</dbReference>
<dbReference type="InterPro" id="IPR019734">
    <property type="entry name" value="TPR_rpt"/>
</dbReference>
<dbReference type="InterPro" id="IPR011625">
    <property type="entry name" value="A2M_N_BRD"/>
</dbReference>
<keyword evidence="7" id="KW-1185">Reference proteome</keyword>
<dbReference type="Pfam" id="PF00207">
    <property type="entry name" value="A2M"/>
    <property type="match status" value="1"/>
</dbReference>
<dbReference type="InterPro" id="IPR001599">
    <property type="entry name" value="Macroglobln_a2"/>
</dbReference>
<dbReference type="Gene3D" id="1.25.40.10">
    <property type="entry name" value="Tetratricopeptide repeat domain"/>
    <property type="match status" value="1"/>
</dbReference>
<dbReference type="Pfam" id="PF07703">
    <property type="entry name" value="A2M_BRD"/>
    <property type="match status" value="1"/>
</dbReference>
<evidence type="ECO:0000256" key="2">
    <source>
        <dbReference type="ARBA" id="ARBA00022729"/>
    </source>
</evidence>
<dbReference type="Pfam" id="PF17972">
    <property type="entry name" value="bMG5"/>
    <property type="match status" value="1"/>
</dbReference>
<dbReference type="Gene3D" id="1.50.10.20">
    <property type="match status" value="1"/>
</dbReference>
<dbReference type="InterPro" id="IPR041462">
    <property type="entry name" value="Bact_A2M_MG6"/>
</dbReference>
<feature type="domain" description="Alpha-2-macroglobulin" evidence="5">
    <location>
        <begin position="1069"/>
        <end position="1157"/>
    </location>
</feature>
<accession>A0A418WGM8</accession>
<comment type="caution">
    <text evidence="6">The sequence shown here is derived from an EMBL/GenBank/DDBJ whole genome shotgun (WGS) entry which is preliminary data.</text>
</comment>
<sequence length="1730" mass="185849">MGRVTSAFIRRLAFVCAVLIAGTGIVHADPFSRVADQANSYVQDIKRRDDGARSAVEAKKSFDAAELEARRERWWQAADLYERAIALGQDDATTWGRLAEAHLRNTNYWRAIPAAYRAYQLSTTPAGKVAALDILGTALERNDAPGQALEVYREAAKIKSSPDIAERIAALEEATRFRLTNAYAQEDADTPSLCLEFYGDLSPTAKYDDYIDVTPKFDGAFAVRGRNICIDGARFGEAYELTVAKGLPAADGTKLDRTESATITVGNRPDSLGFTDSAYILPKVGAVGVPLISVNTDKAKLSLYRINDRNLLSVVNYGNFMRALSEYDAGEIAQTTGELVWKGEVDIENEANKRVVTALNLDEMRKVATPGVYVLTAAPAIGDVDPWDYLATQWVVVTDVGLTTMDGRDGLTVVTRSLSTGKPAQDISVRLYARNNEELASIKSDANGIVRFDPGLMRAEGGRSVAAVMAFSGEGDFTFLDLTRSAFDLSDRGVSGRPQPGPLDLFAYAERGVYRPGETAHIMALLRDESGNAIDGMPLTVKIRRPDGVEIDRRAVQPQGAGSYEVTWDISAGARTGSWSLSWHTDPEKDAIGGLSVLVEDVIPARIETKVTASATALEPGRPLQLSIDAKYLFGAPATDLRSAVEVVIGAASTPFPDYAAYAFGLVDERVEQQRVNLDDQTTDAKGQTVFEIEANDLPDTVQPLVAMIRADVFETSGRPVSTKIELPIHNKPLWLGVKSTFDYDQVAENTSAGFDIVALDDGGKPRDAGGVRWALIEEDWDYQWTFQDGSWNYHTVVRDKPVASGTVDLKAAGPARLAMPAVGYGRFRLEVTDKDTGAATSTRFHAGWYVSPSIGDTPDKMTVVPDKELYNPGETAKLRIQAPFAGELLLTVATDRVLETRAITVPADGITVEVPVTESWGAGAYILATAFRPGDADAQRGPGRAIGLAWLGVDPAARSLKVAFATPEAVEPRQKVSVPIEVSGIAGSAPTYVTIAAVDEGILQLTDFATPDPVADLFGKRRLGVEIRDAYGELLNAKLGKPGRLREGGDGDALGRRGAPPSDIKLVSLFSGVVALDAQGKGTVSFDVPDYNGRLRLMAVAWNGRQVGSADKGLIVRDPVVVLSATPRFLAVGDTSRLTVTLSNVAGKPGPYKVSIGGDDVVGLVAGTKPGPVDLAVGASKTVVIPVKGLSSGLGKLALIIEGPDGFRFERTVGLGVRAPQLPTIDRLVRQLKPGEALTVGQKALDPYVPGTPEFLLSLSPRPNIDVAGLLRSLDRYPYGCLEQTTSRAMPLLYVSEVAKLWEQPGEPDHKARIDKAIGHVLEMQRSDGSFALWDDGGSTEPWLTAYALDFMTRARAQDIKVPDFAYRRGLAWLKRHAENRRDDGPEALASRSYALYVLAAAGVGELGASRYMHDAVGLALPTPLAMAQVGAALSLMGDGGRAAEAFDRALAAQEKRDIWRDYGTNVRDMAAIVTLAAETKVPGIDAEGLAAKVADMVAGKRWLSTQEEAWLLMAARSLADADNKMQVSVGGQSIPARSTTYSIRPSVAQVAQSLKLENSGEGSVWYTGTVTGVPAKDQPANGNGMEVSRQFFTLDGKAINPKAVPQGTMMIAVVVGRTTSGYANQLMVIDLLPAGFEIENPRLVGTTSAEEIGWLPQMSYPLYQEALDDRYVAAFDTDSGNQSFAIAYVVRAVTPGTYRIPAVAIEDMYRPEYRARSAMGTVTVVPVE</sequence>
<dbReference type="InterPro" id="IPR011990">
    <property type="entry name" value="TPR-like_helical_dom_sf"/>
</dbReference>
<dbReference type="Pfam" id="PF17973">
    <property type="entry name" value="bMG10"/>
    <property type="match status" value="1"/>
</dbReference>
<dbReference type="GO" id="GO:0005615">
    <property type="term" value="C:extracellular space"/>
    <property type="evidence" value="ECO:0007669"/>
    <property type="project" value="InterPro"/>
</dbReference>
<dbReference type="SMART" id="SM01359">
    <property type="entry name" value="A2M_N_2"/>
    <property type="match status" value="1"/>
</dbReference>
<dbReference type="InterPro" id="IPR021868">
    <property type="entry name" value="Alpha_2_Macroglob_MG3"/>
</dbReference>
<evidence type="ECO:0000256" key="3">
    <source>
        <dbReference type="SAM" id="SignalP"/>
    </source>
</evidence>
<evidence type="ECO:0000259" key="5">
    <source>
        <dbReference type="SMART" id="SM01360"/>
    </source>
</evidence>
<evidence type="ECO:0000259" key="4">
    <source>
        <dbReference type="SMART" id="SM01359"/>
    </source>
</evidence>
<organism evidence="6 7">
    <name type="scientific">Oleomonas cavernae</name>
    <dbReference type="NCBI Taxonomy" id="2320859"/>
    <lineage>
        <taxon>Bacteria</taxon>
        <taxon>Pseudomonadati</taxon>
        <taxon>Pseudomonadota</taxon>
        <taxon>Alphaproteobacteria</taxon>
        <taxon>Acetobacterales</taxon>
        <taxon>Acetobacteraceae</taxon>
        <taxon>Oleomonas</taxon>
    </lineage>
</organism>
<comment type="similarity">
    <text evidence="1">Belongs to the protease inhibitor I39 (alpha-2-macroglobulin) family. Bacterial alpha-2-macroglobulin subfamily.</text>
</comment>
<dbReference type="InterPro" id="IPR049120">
    <property type="entry name" value="A2M_bMG2"/>
</dbReference>
<dbReference type="InterPro" id="IPR008930">
    <property type="entry name" value="Terpenoid_cyclase/PrenylTrfase"/>
</dbReference>
<dbReference type="Pfam" id="PF17962">
    <property type="entry name" value="bMG6"/>
    <property type="match status" value="1"/>
</dbReference>
<evidence type="ECO:0000313" key="6">
    <source>
        <dbReference type="EMBL" id="RJF89128.1"/>
    </source>
</evidence>